<keyword evidence="2" id="KW-1185">Reference proteome</keyword>
<organism evidence="1 2">
    <name type="scientific">Pluteus cervinus</name>
    <dbReference type="NCBI Taxonomy" id="181527"/>
    <lineage>
        <taxon>Eukaryota</taxon>
        <taxon>Fungi</taxon>
        <taxon>Dikarya</taxon>
        <taxon>Basidiomycota</taxon>
        <taxon>Agaricomycotina</taxon>
        <taxon>Agaricomycetes</taxon>
        <taxon>Agaricomycetidae</taxon>
        <taxon>Agaricales</taxon>
        <taxon>Pluteineae</taxon>
        <taxon>Pluteaceae</taxon>
        <taxon>Pluteus</taxon>
    </lineage>
</organism>
<proteinExistence type="predicted"/>
<reference evidence="1 2" key="1">
    <citation type="journal article" date="2019" name="Nat. Ecol. Evol.">
        <title>Megaphylogeny resolves global patterns of mushroom evolution.</title>
        <authorList>
            <person name="Varga T."/>
            <person name="Krizsan K."/>
            <person name="Foldi C."/>
            <person name="Dima B."/>
            <person name="Sanchez-Garcia M."/>
            <person name="Sanchez-Ramirez S."/>
            <person name="Szollosi G.J."/>
            <person name="Szarkandi J.G."/>
            <person name="Papp V."/>
            <person name="Albert L."/>
            <person name="Andreopoulos W."/>
            <person name="Angelini C."/>
            <person name="Antonin V."/>
            <person name="Barry K.W."/>
            <person name="Bougher N.L."/>
            <person name="Buchanan P."/>
            <person name="Buyck B."/>
            <person name="Bense V."/>
            <person name="Catcheside P."/>
            <person name="Chovatia M."/>
            <person name="Cooper J."/>
            <person name="Damon W."/>
            <person name="Desjardin D."/>
            <person name="Finy P."/>
            <person name="Geml J."/>
            <person name="Haridas S."/>
            <person name="Hughes K."/>
            <person name="Justo A."/>
            <person name="Karasinski D."/>
            <person name="Kautmanova I."/>
            <person name="Kiss B."/>
            <person name="Kocsube S."/>
            <person name="Kotiranta H."/>
            <person name="LaButti K.M."/>
            <person name="Lechner B.E."/>
            <person name="Liimatainen K."/>
            <person name="Lipzen A."/>
            <person name="Lukacs Z."/>
            <person name="Mihaltcheva S."/>
            <person name="Morgado L.N."/>
            <person name="Niskanen T."/>
            <person name="Noordeloos M.E."/>
            <person name="Ohm R.A."/>
            <person name="Ortiz-Santana B."/>
            <person name="Ovrebo C."/>
            <person name="Racz N."/>
            <person name="Riley R."/>
            <person name="Savchenko A."/>
            <person name="Shiryaev A."/>
            <person name="Soop K."/>
            <person name="Spirin V."/>
            <person name="Szebenyi C."/>
            <person name="Tomsovsky M."/>
            <person name="Tulloss R.E."/>
            <person name="Uehling J."/>
            <person name="Grigoriev I.V."/>
            <person name="Vagvolgyi C."/>
            <person name="Papp T."/>
            <person name="Martin F.M."/>
            <person name="Miettinen O."/>
            <person name="Hibbett D.S."/>
            <person name="Nagy L.G."/>
        </authorList>
    </citation>
    <scope>NUCLEOTIDE SEQUENCE [LARGE SCALE GENOMIC DNA]</scope>
    <source>
        <strain evidence="1 2">NL-1719</strain>
    </source>
</reference>
<dbReference type="Proteomes" id="UP000308600">
    <property type="component" value="Unassembled WGS sequence"/>
</dbReference>
<sequence>MAPTVTPIDFSQTPLAKNYTNFYAKIIDDVFTSEECKTIFSTASENDDWKPAGLSAEGPEPTVHSSFRNSDRILRIDDTLGAMIYERLRPHVEELYEITPGSEWAGIVGKAGKKQGPTWKLVGVNARLSFLRYGPGHYFKPHCDGLNEINGHKSFVTLHLYLNEDSEGGATRFWTPDKKEYLDVHPKLGRVLIFQQRMLVHSGEEVTKGLKHTMRSDFMFEQISEA</sequence>
<dbReference type="EMBL" id="ML208300">
    <property type="protein sequence ID" value="TFK71287.1"/>
    <property type="molecule type" value="Genomic_DNA"/>
</dbReference>
<evidence type="ECO:0000313" key="2">
    <source>
        <dbReference type="Proteomes" id="UP000308600"/>
    </source>
</evidence>
<evidence type="ECO:0000313" key="1">
    <source>
        <dbReference type="EMBL" id="TFK71287.1"/>
    </source>
</evidence>
<accession>A0ACD3B226</accession>
<protein>
    <submittedName>
        <fullName evidence="1">Uncharacterized protein</fullName>
    </submittedName>
</protein>
<name>A0ACD3B226_9AGAR</name>
<gene>
    <name evidence="1" type="ORF">BDN72DRAFT_469734</name>
</gene>